<dbReference type="Gene3D" id="3.40.50.720">
    <property type="entry name" value="NAD(P)-binding Rossmann-like Domain"/>
    <property type="match status" value="1"/>
</dbReference>
<proteinExistence type="predicted"/>
<sequence length="404" mass="44224">MSDKFRVLVCGGGNGAHVMAGLAAAKPDIEARVLTLFADEADRWSESLKTNDLTILVKGSDGQPDTAIKAKPSIVSKKPEEVVPGCKMIIFVVPAFAHNQYLDAIKPYVDPKCIILGVPGPSFDYAVRGILGDKSDNVLIFETLPWACRIKEYGKEVEILGSKETILGAIQGSLSTAPIGPMGKTPVETLQYILGAAPVLHVTGHPLGITLMAAHTIHCAIMYGTWANWDGKPLDKVPLFYQGVDEATAQLMSDLSNENLTVTEGIKRKRPDVDLSQVKHVYDWFMTRYTNDVQDKSSLKTVLQTNNAYAGLKHNMLEIEPGKFVPDFTHRYLSENVPFGLAVTRGVAEVAGIETPIMDKILLWAQEKLGKEFLVNGKMQGKDIQYTRCPQAYGLTTLDDILGH</sequence>
<dbReference type="OrthoDB" id="6058913at2759"/>
<dbReference type="PANTHER" id="PTHR38015:SF1">
    <property type="entry name" value="OPINE DEHYDROGENASE DOMAIN-CONTAINING PROTEIN"/>
    <property type="match status" value="1"/>
</dbReference>
<dbReference type="SUPFAM" id="SSF51735">
    <property type="entry name" value="NAD(P)-binding Rossmann-fold domains"/>
    <property type="match status" value="1"/>
</dbReference>
<dbReference type="InterPro" id="IPR008927">
    <property type="entry name" value="6-PGluconate_DH-like_C_sf"/>
</dbReference>
<dbReference type="InterPro" id="IPR036291">
    <property type="entry name" value="NAD(P)-bd_dom_sf"/>
</dbReference>
<dbReference type="KEGG" id="lak:106173979"/>
<evidence type="ECO:0000259" key="1">
    <source>
        <dbReference type="Pfam" id="PF02317"/>
    </source>
</evidence>
<name>A0A1S3JK41_LINAN</name>
<keyword evidence="2" id="KW-1185">Reference proteome</keyword>
<evidence type="ECO:0000313" key="3">
    <source>
        <dbReference type="RefSeq" id="XP_013410789.1"/>
    </source>
</evidence>
<dbReference type="InterPro" id="IPR051729">
    <property type="entry name" value="Opine/Lysopine_DH"/>
</dbReference>
<dbReference type="GO" id="GO:0016491">
    <property type="term" value="F:oxidoreductase activity"/>
    <property type="evidence" value="ECO:0007669"/>
    <property type="project" value="InterPro"/>
</dbReference>
<dbReference type="AlphaFoldDB" id="A0A1S3JK41"/>
<reference evidence="3 4" key="1">
    <citation type="submission" date="2025-04" db="UniProtKB">
        <authorList>
            <consortium name="RefSeq"/>
        </authorList>
    </citation>
    <scope>IDENTIFICATION</scope>
    <source>
        <tissue evidence="3 4">Gonads</tissue>
    </source>
</reference>
<protein>
    <submittedName>
        <fullName evidence="3 4">Tauropine dehydrogenase</fullName>
    </submittedName>
</protein>
<accession>A0A1S3JK41</accession>
<dbReference type="RefSeq" id="XP_013410789.1">
    <property type="nucleotide sequence ID" value="XM_013555335.1"/>
</dbReference>
<dbReference type="Pfam" id="PF02317">
    <property type="entry name" value="Octopine_DH"/>
    <property type="match status" value="1"/>
</dbReference>
<dbReference type="SUPFAM" id="SSF48179">
    <property type="entry name" value="6-phosphogluconate dehydrogenase C-terminal domain-like"/>
    <property type="match status" value="1"/>
</dbReference>
<organism evidence="2 4">
    <name type="scientific">Lingula anatina</name>
    <name type="common">Brachiopod</name>
    <name type="synonym">Lingula unguis</name>
    <dbReference type="NCBI Taxonomy" id="7574"/>
    <lineage>
        <taxon>Eukaryota</taxon>
        <taxon>Metazoa</taxon>
        <taxon>Spiralia</taxon>
        <taxon>Lophotrochozoa</taxon>
        <taxon>Brachiopoda</taxon>
        <taxon>Linguliformea</taxon>
        <taxon>Lingulata</taxon>
        <taxon>Lingulida</taxon>
        <taxon>Linguloidea</taxon>
        <taxon>Lingulidae</taxon>
        <taxon>Lingula</taxon>
    </lineage>
</organism>
<dbReference type="PANTHER" id="PTHR38015">
    <property type="entry name" value="BLR6086 PROTEIN"/>
    <property type="match status" value="1"/>
</dbReference>
<evidence type="ECO:0000313" key="2">
    <source>
        <dbReference type="Proteomes" id="UP000085678"/>
    </source>
</evidence>
<evidence type="ECO:0000313" key="4">
    <source>
        <dbReference type="RefSeq" id="XP_013410790.1"/>
    </source>
</evidence>
<dbReference type="Proteomes" id="UP000085678">
    <property type="component" value="Unplaced"/>
</dbReference>
<dbReference type="RefSeq" id="XP_013410790.1">
    <property type="nucleotide sequence ID" value="XM_013555336.1"/>
</dbReference>
<dbReference type="InterPro" id="IPR003421">
    <property type="entry name" value="Opine_DH"/>
</dbReference>
<gene>
    <name evidence="3 4" type="primary">LOC106173979</name>
</gene>
<dbReference type="InterPro" id="IPR013328">
    <property type="entry name" value="6PGD_dom2"/>
</dbReference>
<dbReference type="Gene3D" id="1.10.1040.10">
    <property type="entry name" value="N-(1-d-carboxylethyl)-l-norvaline Dehydrogenase, domain 2"/>
    <property type="match status" value="1"/>
</dbReference>
<dbReference type="GeneID" id="106173979"/>
<feature type="domain" description="Opine dehydrogenase" evidence="1">
    <location>
        <begin position="208"/>
        <end position="367"/>
    </location>
</feature>